<dbReference type="InterPro" id="IPR001874">
    <property type="entry name" value="DHquinase_II"/>
</dbReference>
<dbReference type="PROSITE" id="PS51186">
    <property type="entry name" value="GNAT"/>
    <property type="match status" value="1"/>
</dbReference>
<dbReference type="NCBIfam" id="NF003805">
    <property type="entry name" value="PRK05395.1-2"/>
    <property type="match status" value="1"/>
</dbReference>
<dbReference type="Pfam" id="PF01220">
    <property type="entry name" value="DHquinase_II"/>
    <property type="match status" value="1"/>
</dbReference>
<name>A0A9W6M9B1_9MICO</name>
<dbReference type="InterPro" id="IPR000182">
    <property type="entry name" value="GNAT_dom"/>
</dbReference>
<evidence type="ECO:0000256" key="8">
    <source>
        <dbReference type="HAMAP-Rule" id="MF_00169"/>
    </source>
</evidence>
<dbReference type="GO" id="GO:0008652">
    <property type="term" value="P:amino acid biosynthetic process"/>
    <property type="evidence" value="ECO:0007669"/>
    <property type="project" value="UniProtKB-KW"/>
</dbReference>
<evidence type="ECO:0000256" key="7">
    <source>
        <dbReference type="ARBA" id="ARBA00023239"/>
    </source>
</evidence>
<feature type="active site" description="Proton donor" evidence="8">
    <location>
        <position position="279"/>
    </location>
</feature>
<dbReference type="InterPro" id="IPR036441">
    <property type="entry name" value="DHquinase_II_sf"/>
</dbReference>
<dbReference type="EMBL" id="BSET01000002">
    <property type="protein sequence ID" value="GLK02437.1"/>
    <property type="molecule type" value="Genomic_DNA"/>
</dbReference>
<feature type="binding site" evidence="8">
    <location>
        <position position="253"/>
    </location>
    <ligand>
        <name>substrate</name>
    </ligand>
</feature>
<protein>
    <recommendedName>
        <fullName evidence="5 8">3-dehydroquinate dehydratase</fullName>
        <shortName evidence="8">3-dehydroquinase</shortName>
        <ecNumber evidence="5 8">4.2.1.10</ecNumber>
    </recommendedName>
    <alternativeName>
        <fullName evidence="8">Type II DHQase</fullName>
    </alternativeName>
</protein>
<dbReference type="NCBIfam" id="NF003806">
    <property type="entry name" value="PRK05395.1-3"/>
    <property type="match status" value="1"/>
</dbReference>
<dbReference type="Proteomes" id="UP001142325">
    <property type="component" value="Unassembled WGS sequence"/>
</dbReference>
<dbReference type="Gene3D" id="3.40.50.9100">
    <property type="entry name" value="Dehydroquinase, class II"/>
    <property type="match status" value="1"/>
</dbReference>
<comment type="function">
    <text evidence="8">Catalyzes a trans-dehydration via an enolate intermediate.</text>
</comment>
<proteinExistence type="inferred from homology"/>
<evidence type="ECO:0000313" key="10">
    <source>
        <dbReference type="EMBL" id="GLK02437.1"/>
    </source>
</evidence>
<feature type="site" description="Transition state stabilizer" evidence="8">
    <location>
        <position position="197"/>
    </location>
</feature>
<dbReference type="PANTHER" id="PTHR21272:SF3">
    <property type="entry name" value="CATABOLIC 3-DEHYDROQUINASE"/>
    <property type="match status" value="1"/>
</dbReference>
<evidence type="ECO:0000313" key="11">
    <source>
        <dbReference type="Proteomes" id="UP001142325"/>
    </source>
</evidence>
<feature type="binding site" evidence="8">
    <location>
        <position position="259"/>
    </location>
    <ligand>
        <name>substrate</name>
    </ligand>
</feature>
<organism evidence="10 11">
    <name type="scientific">Microbacterium keratanolyticum</name>
    <dbReference type="NCBI Taxonomy" id="67574"/>
    <lineage>
        <taxon>Bacteria</taxon>
        <taxon>Bacillati</taxon>
        <taxon>Actinomycetota</taxon>
        <taxon>Actinomycetes</taxon>
        <taxon>Micrococcales</taxon>
        <taxon>Microbacteriaceae</taxon>
        <taxon>Microbacterium</taxon>
    </lineage>
</organism>
<evidence type="ECO:0000256" key="6">
    <source>
        <dbReference type="ARBA" id="ARBA00023141"/>
    </source>
</evidence>
<dbReference type="Gene3D" id="3.40.630.30">
    <property type="match status" value="1"/>
</dbReference>
<keyword evidence="8" id="KW-0028">Amino-acid biosynthesis</keyword>
<dbReference type="SUPFAM" id="SSF52304">
    <property type="entry name" value="Type II 3-dehydroquinate dehydratase"/>
    <property type="match status" value="1"/>
</dbReference>
<dbReference type="GO" id="GO:0019631">
    <property type="term" value="P:quinate catabolic process"/>
    <property type="evidence" value="ECO:0007669"/>
    <property type="project" value="TreeGrafter"/>
</dbReference>
<dbReference type="CDD" id="cd04301">
    <property type="entry name" value="NAT_SF"/>
    <property type="match status" value="1"/>
</dbReference>
<dbReference type="NCBIfam" id="TIGR01088">
    <property type="entry name" value="aroQ"/>
    <property type="match status" value="1"/>
</dbReference>
<accession>A0A9W6M9B1</accession>
<comment type="similarity">
    <text evidence="3 8">Belongs to the type-II 3-dehydroquinase family.</text>
</comment>
<evidence type="ECO:0000256" key="4">
    <source>
        <dbReference type="ARBA" id="ARBA00011193"/>
    </source>
</evidence>
<dbReference type="SUPFAM" id="SSF55729">
    <property type="entry name" value="Acyl-CoA N-acyltransferases (Nat)"/>
    <property type="match status" value="1"/>
</dbReference>
<dbReference type="GO" id="GO:0009073">
    <property type="term" value="P:aromatic amino acid family biosynthetic process"/>
    <property type="evidence" value="ECO:0007669"/>
    <property type="project" value="UniProtKB-KW"/>
</dbReference>
<evidence type="ECO:0000256" key="3">
    <source>
        <dbReference type="ARBA" id="ARBA00011037"/>
    </source>
</evidence>
<reference evidence="10" key="1">
    <citation type="journal article" date="2014" name="Int. J. Syst. Evol. Microbiol.">
        <title>Complete genome sequence of Corynebacterium casei LMG S-19264T (=DSM 44701T), isolated from a smear-ripened cheese.</title>
        <authorList>
            <consortium name="US DOE Joint Genome Institute (JGI-PGF)"/>
            <person name="Walter F."/>
            <person name="Albersmeier A."/>
            <person name="Kalinowski J."/>
            <person name="Ruckert C."/>
        </authorList>
    </citation>
    <scope>NUCLEOTIDE SEQUENCE</scope>
    <source>
        <strain evidence="10">VKM Ac-1958</strain>
    </source>
</reference>
<dbReference type="NCBIfam" id="NF003807">
    <property type="entry name" value="PRK05395.1-4"/>
    <property type="match status" value="1"/>
</dbReference>
<dbReference type="Pfam" id="PF00583">
    <property type="entry name" value="Acetyltransf_1"/>
    <property type="match status" value="1"/>
</dbReference>
<comment type="catalytic activity">
    <reaction evidence="1 8">
        <text>3-dehydroquinate = 3-dehydroshikimate + H2O</text>
        <dbReference type="Rhea" id="RHEA:21096"/>
        <dbReference type="ChEBI" id="CHEBI:15377"/>
        <dbReference type="ChEBI" id="CHEBI:16630"/>
        <dbReference type="ChEBI" id="CHEBI:32364"/>
        <dbReference type="EC" id="4.2.1.10"/>
    </reaction>
</comment>
<keyword evidence="6 8" id="KW-0057">Aromatic amino acid biosynthesis</keyword>
<sequence>MSTVVRRIRADEWSAVRALRLEALRDPAADVAFLETWENASLQPDEFWQERASNSASGDAAAQFIAEDGEGWVGSVTVLRAAAGSIDYHGDVLAESRSNVVGVYVRPSHRGDGLIDQLLDAAASWSASHGDTRLHLGVHVDNARAQRAYQRSGFLPTGVTMTTSIGDEIEMARELTDRPGRRILLVNGPNLNLLGTREPEVYGTATLADVERLVAEQAAALGYAVRAMQSNHEGALIDAIHAARQDCAAVVINPGGLTHTSVALRDALTGIALPFAEVHISDVYAREEFRHHSYLTDVAAVHVVGQGIDGYAQAVRQLAALIP</sequence>
<dbReference type="GO" id="GO:0016747">
    <property type="term" value="F:acyltransferase activity, transferring groups other than amino-acyl groups"/>
    <property type="evidence" value="ECO:0007669"/>
    <property type="project" value="InterPro"/>
</dbReference>
<feature type="binding site" evidence="8">
    <location>
        <position position="266"/>
    </location>
    <ligand>
        <name>substrate</name>
    </ligand>
</feature>
<comment type="pathway">
    <text evidence="2 8">Metabolic intermediate biosynthesis; chorismate biosynthesis; chorismate from D-erythrose 4-phosphate and phosphoenolpyruvate: step 3/7.</text>
</comment>
<dbReference type="PROSITE" id="PS01029">
    <property type="entry name" value="DEHYDROQUINASE_II"/>
    <property type="match status" value="1"/>
</dbReference>
<keyword evidence="11" id="KW-1185">Reference proteome</keyword>
<dbReference type="InterPro" id="IPR018509">
    <property type="entry name" value="DHquinase_II_CS"/>
</dbReference>
<evidence type="ECO:0000259" key="9">
    <source>
        <dbReference type="PROSITE" id="PS51186"/>
    </source>
</evidence>
<dbReference type="AlphaFoldDB" id="A0A9W6M9B1"/>
<feature type="domain" description="N-acetyltransferase" evidence="9">
    <location>
        <begin position="3"/>
        <end position="176"/>
    </location>
</feature>
<dbReference type="EC" id="4.2.1.10" evidence="5 8"/>
<dbReference type="InterPro" id="IPR016181">
    <property type="entry name" value="Acyl_CoA_acyltransferase"/>
</dbReference>
<dbReference type="GO" id="GO:0009423">
    <property type="term" value="P:chorismate biosynthetic process"/>
    <property type="evidence" value="ECO:0007669"/>
    <property type="project" value="UniProtKB-UniRule"/>
</dbReference>
<feature type="binding site" evidence="8">
    <location>
        <begin position="280"/>
        <end position="281"/>
    </location>
    <ligand>
        <name>substrate</name>
    </ligand>
</feature>
<reference evidence="10" key="2">
    <citation type="submission" date="2023-01" db="EMBL/GenBank/DDBJ databases">
        <authorList>
            <person name="Sun Q."/>
            <person name="Evtushenko L."/>
        </authorList>
    </citation>
    <scope>NUCLEOTIDE SEQUENCE</scope>
    <source>
        <strain evidence="10">VKM Ac-1958</strain>
    </source>
</reference>
<evidence type="ECO:0000256" key="5">
    <source>
        <dbReference type="ARBA" id="ARBA00012060"/>
    </source>
</evidence>
<gene>
    <name evidence="8" type="primary">aroQ</name>
    <name evidence="10" type="ORF">GCM10017596_21520</name>
</gene>
<dbReference type="CDD" id="cd00466">
    <property type="entry name" value="DHQase_II"/>
    <property type="match status" value="1"/>
</dbReference>
<feature type="binding site" evidence="8">
    <location>
        <position position="290"/>
    </location>
    <ligand>
        <name>substrate</name>
    </ligand>
</feature>
<dbReference type="PANTHER" id="PTHR21272">
    <property type="entry name" value="CATABOLIC 3-DEHYDROQUINASE"/>
    <property type="match status" value="1"/>
</dbReference>
<dbReference type="GO" id="GO:0003855">
    <property type="term" value="F:3-dehydroquinate dehydratase activity"/>
    <property type="evidence" value="ECO:0007669"/>
    <property type="project" value="UniProtKB-UniRule"/>
</dbReference>
<evidence type="ECO:0000256" key="1">
    <source>
        <dbReference type="ARBA" id="ARBA00001864"/>
    </source>
</evidence>
<feature type="active site" description="Proton acceptor" evidence="8">
    <location>
        <position position="202"/>
    </location>
</feature>
<keyword evidence="7 8" id="KW-0456">Lyase</keyword>
<evidence type="ECO:0000256" key="2">
    <source>
        <dbReference type="ARBA" id="ARBA00004902"/>
    </source>
</evidence>
<comment type="subunit">
    <text evidence="4 8">Homododecamer.</text>
</comment>
<comment type="caution">
    <text evidence="10">The sequence shown here is derived from an EMBL/GenBank/DDBJ whole genome shotgun (WGS) entry which is preliminary data.</text>
</comment>
<dbReference type="HAMAP" id="MF_00169">
    <property type="entry name" value="AroQ"/>
    <property type="match status" value="1"/>
</dbReference>